<protein>
    <recommendedName>
        <fullName evidence="2">DUF6533 domain-containing protein</fullName>
    </recommendedName>
</protein>
<evidence type="ECO:0000256" key="1">
    <source>
        <dbReference type="SAM" id="Phobius"/>
    </source>
</evidence>
<gene>
    <name evidence="3" type="ORF">BD410DRAFT_789993</name>
</gene>
<feature type="transmembrane region" description="Helical" evidence="1">
    <location>
        <begin position="125"/>
        <end position="146"/>
    </location>
</feature>
<feature type="transmembrane region" description="Helical" evidence="1">
    <location>
        <begin position="250"/>
        <end position="271"/>
    </location>
</feature>
<evidence type="ECO:0000313" key="3">
    <source>
        <dbReference type="EMBL" id="TDL21235.1"/>
    </source>
</evidence>
<proteinExistence type="predicted"/>
<keyword evidence="1" id="KW-0472">Membrane</keyword>
<reference evidence="3 4" key="1">
    <citation type="submission" date="2018-06" db="EMBL/GenBank/DDBJ databases">
        <title>A transcriptomic atlas of mushroom development highlights an independent origin of complex multicellularity.</title>
        <authorList>
            <consortium name="DOE Joint Genome Institute"/>
            <person name="Krizsan K."/>
            <person name="Almasi E."/>
            <person name="Merenyi Z."/>
            <person name="Sahu N."/>
            <person name="Viragh M."/>
            <person name="Koszo T."/>
            <person name="Mondo S."/>
            <person name="Kiss B."/>
            <person name="Balint B."/>
            <person name="Kues U."/>
            <person name="Barry K."/>
            <person name="Hegedus J.C."/>
            <person name="Henrissat B."/>
            <person name="Johnson J."/>
            <person name="Lipzen A."/>
            <person name="Ohm R."/>
            <person name="Nagy I."/>
            <person name="Pangilinan J."/>
            <person name="Yan J."/>
            <person name="Xiong Y."/>
            <person name="Grigoriev I.V."/>
            <person name="Hibbett D.S."/>
            <person name="Nagy L.G."/>
        </authorList>
    </citation>
    <scope>NUCLEOTIDE SEQUENCE [LARGE SCALE GENOMIC DNA]</scope>
    <source>
        <strain evidence="3 4">SZMC22713</strain>
    </source>
</reference>
<feature type="transmembrane region" description="Helical" evidence="1">
    <location>
        <begin position="60"/>
        <end position="79"/>
    </location>
</feature>
<dbReference type="VEuPathDB" id="FungiDB:BD410DRAFT_789993"/>
<dbReference type="InterPro" id="IPR045340">
    <property type="entry name" value="DUF6533"/>
</dbReference>
<dbReference type="EMBL" id="ML170182">
    <property type="protein sequence ID" value="TDL21235.1"/>
    <property type="molecule type" value="Genomic_DNA"/>
</dbReference>
<feature type="transmembrane region" description="Helical" evidence="1">
    <location>
        <begin position="185"/>
        <end position="203"/>
    </location>
</feature>
<feature type="domain" description="DUF6533" evidence="2">
    <location>
        <begin position="30"/>
        <end position="71"/>
    </location>
</feature>
<sequence>MTVTELDDSLRQVAITTASALTTKGYGDAITFTLLAYDYVVTIDVELAHIWRQRFTGATAFFLLNRYLFLLSVCLKWIFRYYTSNNYLVCAGLGISIDFLDFDVIATTVKLIFTLRTWAIWMRSWRVLVCISLLGIGKVGMNIAAWSNTTSYLLTAGLPAWNYTLFIRSCEATRRANTFPEFNMASQYIGLGFDTVVCCLTVGKTIQSVRRMRELGIHRSVTYFIFRDGSTVALTLIQMLLALRSPSSPSPAFTVSVVSGAVVTATGNIVINRMLLNLRQVVASDVDLNHVSISGISQEGITFATNAFLGNLGAPMCMSDACGGEVMDPRDNKSVADNVEPQQ</sequence>
<evidence type="ECO:0000259" key="2">
    <source>
        <dbReference type="Pfam" id="PF20151"/>
    </source>
</evidence>
<name>A0A4Y7Q1E2_9AGAM</name>
<feature type="transmembrane region" description="Helical" evidence="1">
    <location>
        <begin position="224"/>
        <end position="244"/>
    </location>
</feature>
<dbReference type="AlphaFoldDB" id="A0A4Y7Q1E2"/>
<evidence type="ECO:0000313" key="4">
    <source>
        <dbReference type="Proteomes" id="UP000294933"/>
    </source>
</evidence>
<keyword evidence="1" id="KW-0812">Transmembrane</keyword>
<dbReference type="Proteomes" id="UP000294933">
    <property type="component" value="Unassembled WGS sequence"/>
</dbReference>
<dbReference type="OrthoDB" id="2802397at2759"/>
<accession>A0A4Y7Q1E2</accession>
<organism evidence="3 4">
    <name type="scientific">Rickenella mellea</name>
    <dbReference type="NCBI Taxonomy" id="50990"/>
    <lineage>
        <taxon>Eukaryota</taxon>
        <taxon>Fungi</taxon>
        <taxon>Dikarya</taxon>
        <taxon>Basidiomycota</taxon>
        <taxon>Agaricomycotina</taxon>
        <taxon>Agaricomycetes</taxon>
        <taxon>Hymenochaetales</taxon>
        <taxon>Rickenellaceae</taxon>
        <taxon>Rickenella</taxon>
    </lineage>
</organism>
<keyword evidence="1" id="KW-1133">Transmembrane helix</keyword>
<keyword evidence="4" id="KW-1185">Reference proteome</keyword>
<dbReference type="Pfam" id="PF20151">
    <property type="entry name" value="DUF6533"/>
    <property type="match status" value="1"/>
</dbReference>